<evidence type="ECO:0000313" key="12">
    <source>
        <dbReference type="Proteomes" id="UP000247702"/>
    </source>
</evidence>
<reference evidence="10 12" key="1">
    <citation type="submission" date="2017-11" db="EMBL/GenBank/DDBJ databases">
        <title>The genome of Rhizophagus clarus HR1 reveals common genetic basis of auxotrophy among arbuscular mycorrhizal fungi.</title>
        <authorList>
            <person name="Kobayashi Y."/>
        </authorList>
    </citation>
    <scope>NUCLEOTIDE SEQUENCE [LARGE SCALE GENOMIC DNA]</scope>
    <source>
        <strain evidence="10 12">HR1</strain>
    </source>
</reference>
<organism evidence="10 12">
    <name type="scientific">Rhizophagus clarus</name>
    <dbReference type="NCBI Taxonomy" id="94130"/>
    <lineage>
        <taxon>Eukaryota</taxon>
        <taxon>Fungi</taxon>
        <taxon>Fungi incertae sedis</taxon>
        <taxon>Mucoromycota</taxon>
        <taxon>Glomeromycotina</taxon>
        <taxon>Glomeromycetes</taxon>
        <taxon>Glomerales</taxon>
        <taxon>Glomeraceae</taxon>
        <taxon>Rhizophagus</taxon>
    </lineage>
</organism>
<comment type="caution">
    <text evidence="10">The sequence shown here is derived from an EMBL/GenBank/DDBJ whole genome shotgun (WGS) entry which is preliminary data.</text>
</comment>
<feature type="transmembrane region" description="Helical" evidence="8">
    <location>
        <begin position="416"/>
        <end position="435"/>
    </location>
</feature>
<dbReference type="PANTHER" id="PTHR31595:SF57">
    <property type="entry name" value="OS04G0481900 PROTEIN"/>
    <property type="match status" value="1"/>
</dbReference>
<evidence type="ECO:0000256" key="7">
    <source>
        <dbReference type="ARBA" id="ARBA00023136"/>
    </source>
</evidence>
<dbReference type="EMBL" id="BLAL01000054">
    <property type="protein sequence ID" value="GES81312.1"/>
    <property type="molecule type" value="Genomic_DNA"/>
</dbReference>
<feature type="transmembrane region" description="Helical" evidence="8">
    <location>
        <begin position="212"/>
        <end position="237"/>
    </location>
</feature>
<evidence type="ECO:0000256" key="5">
    <source>
        <dbReference type="ARBA" id="ARBA00022692"/>
    </source>
</evidence>
<sequence length="463" mass="54930">MNPLTKKDLNFLYILTSILFAYVINFAITNSTVLTEEFPPKLPTTVFVSLYFIPKLLFIIFSVEPIKTRKRCYTLIMLEILYLAIPLSYRLKYNPEIMNNIIVFTGIYGYKMSLFIKHNRKYLPDTKINQQKEFTPYVLTLNSWRHDSDIESKAEIEEPTIKQVDEKIKSRVLMFIWKWMINETVLYLIANFPQKVPDRPYQIRMIEYFTKGIPLFTAASMFHYICFFIFIFFYLTLHYDAIVLLSLLSLRCMTTSQTTITEKRFLVKTGLLTPTQFSLLKNYFITYSFNTKHCFNNPWISTSPRELWSSRWHTMFDEPFKELGYFPLKNLSISLGFTSRKFHNAMGILGAFFISSLLHEYYIIGLFNQITGEHLFFFMAHGAIMIIWELVFAYEKKDKMKESEKEGYNFRKYAGAFLKWLLLLAIYMPILPAFTEPMLRRADIWIFPSLFTDVKNTMYKNMA</sequence>
<evidence type="ECO:0000259" key="9">
    <source>
        <dbReference type="Pfam" id="PF13813"/>
    </source>
</evidence>
<feature type="transmembrane region" description="Helical" evidence="8">
    <location>
        <begin position="12"/>
        <end position="30"/>
    </location>
</feature>
<dbReference type="GO" id="GO:0006629">
    <property type="term" value="P:lipid metabolic process"/>
    <property type="evidence" value="ECO:0007669"/>
    <property type="project" value="InterPro"/>
</dbReference>
<evidence type="ECO:0000256" key="3">
    <source>
        <dbReference type="ARBA" id="ARBA00007282"/>
    </source>
</evidence>
<keyword evidence="6 8" id="KW-1133">Transmembrane helix</keyword>
<dbReference type="GO" id="GO:0016020">
    <property type="term" value="C:membrane"/>
    <property type="evidence" value="ECO:0007669"/>
    <property type="project" value="UniProtKB-SubCell"/>
</dbReference>
<dbReference type="Proteomes" id="UP000615446">
    <property type="component" value="Unassembled WGS sequence"/>
</dbReference>
<feature type="domain" description="Wax synthase" evidence="9">
    <location>
        <begin position="293"/>
        <end position="378"/>
    </location>
</feature>
<feature type="transmembrane region" description="Helical" evidence="8">
    <location>
        <begin position="42"/>
        <end position="61"/>
    </location>
</feature>
<accession>A0A2Z6RLP6</accession>
<dbReference type="OrthoDB" id="1077582at2759"/>
<proteinExistence type="inferred from homology"/>
<keyword evidence="7 8" id="KW-0472">Membrane</keyword>
<dbReference type="InterPro" id="IPR032805">
    <property type="entry name" value="Wax_synthase_dom"/>
</dbReference>
<keyword evidence="12" id="KW-1185">Reference proteome</keyword>
<dbReference type="InterPro" id="IPR044851">
    <property type="entry name" value="Wax_synthase"/>
</dbReference>
<dbReference type="Pfam" id="PF13813">
    <property type="entry name" value="MBOAT_2"/>
    <property type="match status" value="1"/>
</dbReference>
<comment type="subcellular location">
    <subcellularLocation>
        <location evidence="1">Membrane</location>
        <topology evidence="1">Multi-pass membrane protein</topology>
    </subcellularLocation>
</comment>
<comment type="similarity">
    <text evidence="3">Belongs to the wax synthase family.</text>
</comment>
<keyword evidence="4" id="KW-0808">Transferase</keyword>
<evidence type="ECO:0000256" key="6">
    <source>
        <dbReference type="ARBA" id="ARBA00022989"/>
    </source>
</evidence>
<evidence type="ECO:0000313" key="10">
    <source>
        <dbReference type="EMBL" id="GBC03746.1"/>
    </source>
</evidence>
<evidence type="ECO:0000256" key="8">
    <source>
        <dbReference type="SAM" id="Phobius"/>
    </source>
</evidence>
<protein>
    <recommendedName>
        <fullName evidence="9">Wax synthase domain-containing protein</fullName>
    </recommendedName>
</protein>
<reference evidence="11" key="2">
    <citation type="submission" date="2019-10" db="EMBL/GenBank/DDBJ databases">
        <title>Conservation and host-specific expression of non-tandemly repeated heterogenous ribosome RNA gene in arbuscular mycorrhizal fungi.</title>
        <authorList>
            <person name="Maeda T."/>
            <person name="Kobayashi Y."/>
            <person name="Nakagawa T."/>
            <person name="Ezawa T."/>
            <person name="Yamaguchi K."/>
            <person name="Bino T."/>
            <person name="Nishimoto Y."/>
            <person name="Shigenobu S."/>
            <person name="Kawaguchi M."/>
        </authorList>
    </citation>
    <scope>NUCLEOTIDE SEQUENCE</scope>
    <source>
        <strain evidence="11">HR1</strain>
    </source>
</reference>
<dbReference type="AlphaFoldDB" id="A0A2Z6RLP6"/>
<dbReference type="Proteomes" id="UP000247702">
    <property type="component" value="Unassembled WGS sequence"/>
</dbReference>
<dbReference type="PANTHER" id="PTHR31595">
    <property type="entry name" value="LONG-CHAIN-ALCOHOL O-FATTY-ACYLTRANSFERASE 3-RELATED"/>
    <property type="match status" value="1"/>
</dbReference>
<comment type="pathway">
    <text evidence="2">Secondary metabolite biosynthesis.</text>
</comment>
<evidence type="ECO:0000256" key="2">
    <source>
        <dbReference type="ARBA" id="ARBA00005179"/>
    </source>
</evidence>
<feature type="transmembrane region" description="Helical" evidence="8">
    <location>
        <begin position="345"/>
        <end position="364"/>
    </location>
</feature>
<name>A0A2Z6RLP6_9GLOM</name>
<dbReference type="GO" id="GO:0008374">
    <property type="term" value="F:O-acyltransferase activity"/>
    <property type="evidence" value="ECO:0007669"/>
    <property type="project" value="InterPro"/>
</dbReference>
<evidence type="ECO:0000256" key="1">
    <source>
        <dbReference type="ARBA" id="ARBA00004141"/>
    </source>
</evidence>
<evidence type="ECO:0000313" key="11">
    <source>
        <dbReference type="EMBL" id="GES81312.1"/>
    </source>
</evidence>
<gene>
    <name evidence="11" type="ORF">RCL2_000856400</name>
    <name evidence="10" type="ORF">RclHR1_00530021</name>
</gene>
<evidence type="ECO:0000256" key="4">
    <source>
        <dbReference type="ARBA" id="ARBA00022679"/>
    </source>
</evidence>
<feature type="transmembrane region" description="Helical" evidence="8">
    <location>
        <begin position="376"/>
        <end position="395"/>
    </location>
</feature>
<keyword evidence="5 8" id="KW-0812">Transmembrane</keyword>
<dbReference type="EMBL" id="BEXD01003904">
    <property type="protein sequence ID" value="GBC03746.1"/>
    <property type="molecule type" value="Genomic_DNA"/>
</dbReference>